<dbReference type="EMBL" id="ML977339">
    <property type="protein sequence ID" value="KAF2110103.1"/>
    <property type="molecule type" value="Genomic_DNA"/>
</dbReference>
<accession>A0A6A5YSY1</accession>
<feature type="compositionally biased region" description="Polar residues" evidence="1">
    <location>
        <begin position="232"/>
        <end position="247"/>
    </location>
</feature>
<evidence type="ECO:0000313" key="2">
    <source>
        <dbReference type="EMBL" id="KAF2110103.1"/>
    </source>
</evidence>
<feature type="region of interest" description="Disordered" evidence="1">
    <location>
        <begin position="155"/>
        <end position="247"/>
    </location>
</feature>
<organism evidence="2 3">
    <name type="scientific">Lophiotrema nucula</name>
    <dbReference type="NCBI Taxonomy" id="690887"/>
    <lineage>
        <taxon>Eukaryota</taxon>
        <taxon>Fungi</taxon>
        <taxon>Dikarya</taxon>
        <taxon>Ascomycota</taxon>
        <taxon>Pezizomycotina</taxon>
        <taxon>Dothideomycetes</taxon>
        <taxon>Pleosporomycetidae</taxon>
        <taxon>Pleosporales</taxon>
        <taxon>Lophiotremataceae</taxon>
        <taxon>Lophiotrema</taxon>
    </lineage>
</organism>
<evidence type="ECO:0000256" key="1">
    <source>
        <dbReference type="SAM" id="MobiDB-lite"/>
    </source>
</evidence>
<feature type="compositionally biased region" description="Low complexity" evidence="1">
    <location>
        <begin position="182"/>
        <end position="193"/>
    </location>
</feature>
<sequence length="432" mass="47778">MGVANPTADPANVVQALVYTLLDVFDATRDLYKTLKNKERRDYETSLRAKGYPDSRRISYIEDDSIAGDESIVMDKAAVTKEFEIAYQDVGAQFAVGDVITQTALQSQLITLQSVLVTTFLYGPTSDDPISHQLSNVLAASRAAGTSSVDILAAQHQRQRALSRSTHSPTAQMVAPKALPYPVTTVPSSGTSTALAKSHRESSRPRSGTLVRTNPTIADVASRPRPSRTDTESTSFSDMTSYDTQSSTPRPLYCLYATDLQRDPSQALASSITSSVEPYCPYCKRILNLSPGKSWEIFKDDEGHERCFRIQNRFVVKCHRDSVDGGYSCVLCTRSATIDTVCGDVKALIRHVWMDHGAGEFELEEDIPEFVENPAPEQRKRRDSVVSSQTESRRKSDSRRSISLGPGRRNGKRYVETTEVWAPRPPVGRERG</sequence>
<gene>
    <name evidence="2" type="ORF">BDV96DRAFT_651256</name>
</gene>
<reference evidence="2" key="1">
    <citation type="journal article" date="2020" name="Stud. Mycol.">
        <title>101 Dothideomycetes genomes: a test case for predicting lifestyles and emergence of pathogens.</title>
        <authorList>
            <person name="Haridas S."/>
            <person name="Albert R."/>
            <person name="Binder M."/>
            <person name="Bloem J."/>
            <person name="Labutti K."/>
            <person name="Salamov A."/>
            <person name="Andreopoulos B."/>
            <person name="Baker S."/>
            <person name="Barry K."/>
            <person name="Bills G."/>
            <person name="Bluhm B."/>
            <person name="Cannon C."/>
            <person name="Castanera R."/>
            <person name="Culley D."/>
            <person name="Daum C."/>
            <person name="Ezra D."/>
            <person name="Gonzalez J."/>
            <person name="Henrissat B."/>
            <person name="Kuo A."/>
            <person name="Liang C."/>
            <person name="Lipzen A."/>
            <person name="Lutzoni F."/>
            <person name="Magnuson J."/>
            <person name="Mondo S."/>
            <person name="Nolan M."/>
            <person name="Ohm R."/>
            <person name="Pangilinan J."/>
            <person name="Park H.-J."/>
            <person name="Ramirez L."/>
            <person name="Alfaro M."/>
            <person name="Sun H."/>
            <person name="Tritt A."/>
            <person name="Yoshinaga Y."/>
            <person name="Zwiers L.-H."/>
            <person name="Turgeon B."/>
            <person name="Goodwin S."/>
            <person name="Spatafora J."/>
            <person name="Crous P."/>
            <person name="Grigoriev I."/>
        </authorList>
    </citation>
    <scope>NUCLEOTIDE SEQUENCE</scope>
    <source>
        <strain evidence="2">CBS 627.86</strain>
    </source>
</reference>
<protein>
    <submittedName>
        <fullName evidence="2">Uncharacterized protein</fullName>
    </submittedName>
</protein>
<dbReference type="OrthoDB" id="5309037at2759"/>
<keyword evidence="3" id="KW-1185">Reference proteome</keyword>
<dbReference type="PANTHER" id="PTHR42354">
    <property type="entry name" value="C2H2-TYPE DOMAIN-CONTAINING PROTEIN"/>
    <property type="match status" value="1"/>
</dbReference>
<feature type="region of interest" description="Disordered" evidence="1">
    <location>
        <begin position="371"/>
        <end position="432"/>
    </location>
</feature>
<dbReference type="Proteomes" id="UP000799770">
    <property type="component" value="Unassembled WGS sequence"/>
</dbReference>
<dbReference type="PANTHER" id="PTHR42354:SF1">
    <property type="entry name" value="C2H2-TYPE DOMAIN-CONTAINING PROTEIN"/>
    <property type="match status" value="1"/>
</dbReference>
<evidence type="ECO:0000313" key="3">
    <source>
        <dbReference type="Proteomes" id="UP000799770"/>
    </source>
</evidence>
<dbReference type="AlphaFoldDB" id="A0A6A5YSY1"/>
<feature type="compositionally biased region" description="Basic and acidic residues" evidence="1">
    <location>
        <begin position="391"/>
        <end position="400"/>
    </location>
</feature>
<feature type="compositionally biased region" description="Polar residues" evidence="1">
    <location>
        <begin position="160"/>
        <end position="171"/>
    </location>
</feature>
<proteinExistence type="predicted"/>
<name>A0A6A5YSY1_9PLEO</name>